<keyword evidence="6 9" id="KW-0067">ATP-binding</keyword>
<dbReference type="Pfam" id="PF00069">
    <property type="entry name" value="Pkinase"/>
    <property type="match status" value="1"/>
</dbReference>
<feature type="compositionally biased region" description="Basic and acidic residues" evidence="10">
    <location>
        <begin position="171"/>
        <end position="186"/>
    </location>
</feature>
<dbReference type="PANTHER" id="PTHR24346:SF42">
    <property type="entry name" value="SERINE_THREONINE-PROTEIN KINASE SIK3"/>
    <property type="match status" value="1"/>
</dbReference>
<protein>
    <recommendedName>
        <fullName evidence="1">non-specific serine/threonine protein kinase</fullName>
        <ecNumber evidence="1">2.7.11.1</ecNumber>
    </recommendedName>
</protein>
<dbReference type="InterPro" id="IPR011009">
    <property type="entry name" value="Kinase-like_dom_sf"/>
</dbReference>
<evidence type="ECO:0000256" key="1">
    <source>
        <dbReference type="ARBA" id="ARBA00012513"/>
    </source>
</evidence>
<feature type="region of interest" description="Disordered" evidence="10">
    <location>
        <begin position="234"/>
        <end position="258"/>
    </location>
</feature>
<evidence type="ECO:0000256" key="6">
    <source>
        <dbReference type="ARBA" id="ARBA00022840"/>
    </source>
</evidence>
<keyword evidence="4 9" id="KW-0547">Nucleotide-binding</keyword>
<keyword evidence="2" id="KW-0723">Serine/threonine-protein kinase</keyword>
<evidence type="ECO:0000256" key="10">
    <source>
        <dbReference type="SAM" id="MobiDB-lite"/>
    </source>
</evidence>
<reference evidence="12" key="1">
    <citation type="submission" date="2022-03" db="EMBL/GenBank/DDBJ databases">
        <authorList>
            <person name="Lindestad O."/>
        </authorList>
    </citation>
    <scope>NUCLEOTIDE SEQUENCE</scope>
</reference>
<dbReference type="InterPro" id="IPR017441">
    <property type="entry name" value="Protein_kinase_ATP_BS"/>
</dbReference>
<proteinExistence type="predicted"/>
<dbReference type="SUPFAM" id="SSF56112">
    <property type="entry name" value="Protein kinase-like (PK-like)"/>
    <property type="match status" value="1"/>
</dbReference>
<dbReference type="GO" id="GO:0005524">
    <property type="term" value="F:ATP binding"/>
    <property type="evidence" value="ECO:0007669"/>
    <property type="project" value="UniProtKB-UniRule"/>
</dbReference>
<comment type="caution">
    <text evidence="12">The sequence shown here is derived from an EMBL/GenBank/DDBJ whole genome shotgun (WGS) entry which is preliminary data.</text>
</comment>
<comment type="catalytic activity">
    <reaction evidence="8">
        <text>L-seryl-[protein] + ATP = O-phospho-L-seryl-[protein] + ADP + H(+)</text>
        <dbReference type="Rhea" id="RHEA:17989"/>
        <dbReference type="Rhea" id="RHEA-COMP:9863"/>
        <dbReference type="Rhea" id="RHEA-COMP:11604"/>
        <dbReference type="ChEBI" id="CHEBI:15378"/>
        <dbReference type="ChEBI" id="CHEBI:29999"/>
        <dbReference type="ChEBI" id="CHEBI:30616"/>
        <dbReference type="ChEBI" id="CHEBI:83421"/>
        <dbReference type="ChEBI" id="CHEBI:456216"/>
        <dbReference type="EC" id="2.7.11.1"/>
    </reaction>
</comment>
<name>A0A8S4S6P0_9NEOP</name>
<dbReference type="GO" id="GO:0005737">
    <property type="term" value="C:cytoplasm"/>
    <property type="evidence" value="ECO:0007669"/>
    <property type="project" value="TreeGrafter"/>
</dbReference>
<dbReference type="EC" id="2.7.11.1" evidence="1"/>
<feature type="domain" description="Protein kinase" evidence="11">
    <location>
        <begin position="25"/>
        <end position="269"/>
    </location>
</feature>
<dbReference type="OrthoDB" id="193931at2759"/>
<evidence type="ECO:0000256" key="7">
    <source>
        <dbReference type="ARBA" id="ARBA00047899"/>
    </source>
</evidence>
<dbReference type="PROSITE" id="PS50011">
    <property type="entry name" value="PROTEIN_KINASE_DOM"/>
    <property type="match status" value="1"/>
</dbReference>
<evidence type="ECO:0000256" key="9">
    <source>
        <dbReference type="PROSITE-ProRule" id="PRU10141"/>
    </source>
</evidence>
<dbReference type="GO" id="GO:0035556">
    <property type="term" value="P:intracellular signal transduction"/>
    <property type="evidence" value="ECO:0007669"/>
    <property type="project" value="TreeGrafter"/>
</dbReference>
<evidence type="ECO:0000313" key="13">
    <source>
        <dbReference type="Proteomes" id="UP000838756"/>
    </source>
</evidence>
<dbReference type="Gene3D" id="3.30.200.20">
    <property type="entry name" value="Phosphorylase Kinase, domain 1"/>
    <property type="match status" value="1"/>
</dbReference>
<dbReference type="GO" id="GO:0050321">
    <property type="term" value="F:tau-protein kinase activity"/>
    <property type="evidence" value="ECO:0007669"/>
    <property type="project" value="TreeGrafter"/>
</dbReference>
<evidence type="ECO:0000259" key="11">
    <source>
        <dbReference type="PROSITE" id="PS50011"/>
    </source>
</evidence>
<gene>
    <name evidence="12" type="primary">jg10188</name>
    <name evidence="12" type="ORF">PAEG_LOCUS22449</name>
</gene>
<feature type="binding site" evidence="9">
    <location>
        <position position="54"/>
    </location>
    <ligand>
        <name>ATP</name>
        <dbReference type="ChEBI" id="CHEBI:30616"/>
    </ligand>
</feature>
<feature type="compositionally biased region" description="Acidic residues" evidence="10">
    <location>
        <begin position="205"/>
        <end position="214"/>
    </location>
</feature>
<dbReference type="Proteomes" id="UP000838756">
    <property type="component" value="Unassembled WGS sequence"/>
</dbReference>
<dbReference type="AlphaFoldDB" id="A0A8S4S6P0"/>
<dbReference type="GO" id="GO:0000226">
    <property type="term" value="P:microtubule cytoskeleton organization"/>
    <property type="evidence" value="ECO:0007669"/>
    <property type="project" value="TreeGrafter"/>
</dbReference>
<evidence type="ECO:0000256" key="2">
    <source>
        <dbReference type="ARBA" id="ARBA00022527"/>
    </source>
</evidence>
<keyword evidence="5" id="KW-0418">Kinase</keyword>
<evidence type="ECO:0000256" key="5">
    <source>
        <dbReference type="ARBA" id="ARBA00022777"/>
    </source>
</evidence>
<keyword evidence="13" id="KW-1185">Reference proteome</keyword>
<accession>A0A8S4S6P0</accession>
<evidence type="ECO:0000256" key="4">
    <source>
        <dbReference type="ARBA" id="ARBA00022741"/>
    </source>
</evidence>
<feature type="region of interest" description="Disordered" evidence="10">
    <location>
        <begin position="133"/>
        <end position="214"/>
    </location>
</feature>
<evidence type="ECO:0000256" key="3">
    <source>
        <dbReference type="ARBA" id="ARBA00022679"/>
    </source>
</evidence>
<dbReference type="EMBL" id="CAKXAJ010026039">
    <property type="protein sequence ID" value="CAH2252756.1"/>
    <property type="molecule type" value="Genomic_DNA"/>
</dbReference>
<dbReference type="InterPro" id="IPR000719">
    <property type="entry name" value="Prot_kinase_dom"/>
</dbReference>
<comment type="catalytic activity">
    <reaction evidence="7">
        <text>L-threonyl-[protein] + ATP = O-phospho-L-threonyl-[protein] + ADP + H(+)</text>
        <dbReference type="Rhea" id="RHEA:46608"/>
        <dbReference type="Rhea" id="RHEA-COMP:11060"/>
        <dbReference type="Rhea" id="RHEA-COMP:11605"/>
        <dbReference type="ChEBI" id="CHEBI:15378"/>
        <dbReference type="ChEBI" id="CHEBI:30013"/>
        <dbReference type="ChEBI" id="CHEBI:30616"/>
        <dbReference type="ChEBI" id="CHEBI:61977"/>
        <dbReference type="ChEBI" id="CHEBI:456216"/>
        <dbReference type="EC" id="2.7.11.1"/>
    </reaction>
</comment>
<sequence>MASNIKPMHKTKHFPIDQLVCVGNYELEKTIGTGNFAVVKLATHVITKSKVAIKIIDKSRLDEDNLKKTFREIAIMKRLRHPHIVRLYQVMESSHTLYLVTEYAPSGEIFGEWRARKRREAWAGRVLTVVCRRPPGGGRAHGGGGGGAGLLADGGGGGLLPRQRRGAPRPQGREPAARPRHEHQDSLDSTTGRPLDLTSCKSSDEEQMEAEESGCEGLQVAGYLTGVHSADSFEKVQSAAAERKPTQPPLLRATNATSPSFIAPCKETF</sequence>
<dbReference type="FunFam" id="3.30.200.20:FF:000003">
    <property type="entry name" value="Non-specific serine/threonine protein kinase"/>
    <property type="match status" value="1"/>
</dbReference>
<evidence type="ECO:0000313" key="12">
    <source>
        <dbReference type="EMBL" id="CAH2252756.1"/>
    </source>
</evidence>
<feature type="compositionally biased region" description="Gly residues" evidence="10">
    <location>
        <begin position="135"/>
        <end position="159"/>
    </location>
</feature>
<organism evidence="12 13">
    <name type="scientific">Pararge aegeria aegeria</name>
    <dbReference type="NCBI Taxonomy" id="348720"/>
    <lineage>
        <taxon>Eukaryota</taxon>
        <taxon>Metazoa</taxon>
        <taxon>Ecdysozoa</taxon>
        <taxon>Arthropoda</taxon>
        <taxon>Hexapoda</taxon>
        <taxon>Insecta</taxon>
        <taxon>Pterygota</taxon>
        <taxon>Neoptera</taxon>
        <taxon>Endopterygota</taxon>
        <taxon>Lepidoptera</taxon>
        <taxon>Glossata</taxon>
        <taxon>Ditrysia</taxon>
        <taxon>Papilionoidea</taxon>
        <taxon>Nymphalidae</taxon>
        <taxon>Satyrinae</taxon>
        <taxon>Satyrini</taxon>
        <taxon>Parargina</taxon>
        <taxon>Pararge</taxon>
    </lineage>
</organism>
<dbReference type="PANTHER" id="PTHR24346">
    <property type="entry name" value="MAP/MICROTUBULE AFFINITY-REGULATING KINASE"/>
    <property type="match status" value="1"/>
</dbReference>
<dbReference type="PROSITE" id="PS00107">
    <property type="entry name" value="PROTEIN_KINASE_ATP"/>
    <property type="match status" value="1"/>
</dbReference>
<evidence type="ECO:0000256" key="8">
    <source>
        <dbReference type="ARBA" id="ARBA00048679"/>
    </source>
</evidence>
<keyword evidence="3" id="KW-0808">Transferase</keyword>